<dbReference type="RefSeq" id="WP_245957102.1">
    <property type="nucleotide sequence ID" value="NZ_QRDW01000008.1"/>
</dbReference>
<evidence type="ECO:0000256" key="4">
    <source>
        <dbReference type="ARBA" id="ARBA00007837"/>
    </source>
</evidence>
<dbReference type="GO" id="GO:0005737">
    <property type="term" value="C:cytoplasm"/>
    <property type="evidence" value="ECO:0007669"/>
    <property type="project" value="UniProtKB-SubCell"/>
</dbReference>
<keyword evidence="12" id="KW-0418">Kinase</keyword>
<comment type="subcellular location">
    <subcellularLocation>
        <location evidence="3">Cytoplasm</location>
    </subcellularLocation>
</comment>
<reference evidence="16 17" key="1">
    <citation type="submission" date="2018-07" db="EMBL/GenBank/DDBJ databases">
        <title>Genomic Encyclopedia of Type Strains, Phase III (KMG-III): the genomes of soil and plant-associated and newly described type strains.</title>
        <authorList>
            <person name="Whitman W."/>
        </authorList>
    </citation>
    <scope>NUCLEOTIDE SEQUENCE [LARGE SCALE GENOMIC DNA]</scope>
    <source>
        <strain evidence="16 17">CECT 8488</strain>
    </source>
</reference>
<dbReference type="InterPro" id="IPR003018">
    <property type="entry name" value="GAF"/>
</dbReference>
<dbReference type="SUPFAM" id="SSF52009">
    <property type="entry name" value="Phosphohistidine domain"/>
    <property type="match status" value="1"/>
</dbReference>
<dbReference type="PANTHER" id="PTHR46244:SF6">
    <property type="entry name" value="PHOSPHOENOLPYRUVATE-PROTEIN PHOSPHOTRANSFERASE"/>
    <property type="match status" value="1"/>
</dbReference>
<evidence type="ECO:0000256" key="12">
    <source>
        <dbReference type="ARBA" id="ARBA00022777"/>
    </source>
</evidence>
<dbReference type="PANTHER" id="PTHR46244">
    <property type="entry name" value="PHOSPHOENOLPYRUVATE-PROTEIN PHOSPHOTRANSFERASE"/>
    <property type="match status" value="1"/>
</dbReference>
<evidence type="ECO:0000256" key="2">
    <source>
        <dbReference type="ARBA" id="ARBA00001946"/>
    </source>
</evidence>
<dbReference type="InterPro" id="IPR008731">
    <property type="entry name" value="PTS_EIN"/>
</dbReference>
<keyword evidence="17" id="KW-1185">Reference proteome</keyword>
<evidence type="ECO:0000256" key="13">
    <source>
        <dbReference type="ARBA" id="ARBA00022842"/>
    </source>
</evidence>
<evidence type="ECO:0000256" key="6">
    <source>
        <dbReference type="ARBA" id="ARBA00022448"/>
    </source>
</evidence>
<evidence type="ECO:0000313" key="16">
    <source>
        <dbReference type="EMBL" id="RED48067.1"/>
    </source>
</evidence>
<evidence type="ECO:0000256" key="3">
    <source>
        <dbReference type="ARBA" id="ARBA00004496"/>
    </source>
</evidence>
<dbReference type="InterPro" id="IPR000121">
    <property type="entry name" value="PEP_util_C"/>
</dbReference>
<proteinExistence type="inferred from homology"/>
<feature type="compositionally biased region" description="Basic and acidic residues" evidence="14">
    <location>
        <begin position="1"/>
        <end position="18"/>
    </location>
</feature>
<dbReference type="AlphaFoldDB" id="A0A3D9HF05"/>
<keyword evidence="8" id="KW-0762">Sugar transport</keyword>
<keyword evidence="10" id="KW-0598">Phosphotransferase system</keyword>
<dbReference type="InterPro" id="IPR029016">
    <property type="entry name" value="GAF-like_dom_sf"/>
</dbReference>
<evidence type="ECO:0000313" key="17">
    <source>
        <dbReference type="Proteomes" id="UP000256845"/>
    </source>
</evidence>
<gene>
    <name evidence="16" type="ORF">DFP90_10885</name>
</gene>
<dbReference type="GO" id="GO:0008965">
    <property type="term" value="F:phosphoenolpyruvate-protein phosphotransferase activity"/>
    <property type="evidence" value="ECO:0007669"/>
    <property type="project" value="UniProtKB-EC"/>
</dbReference>
<dbReference type="PRINTS" id="PR01736">
    <property type="entry name" value="PHPHTRNFRASE"/>
</dbReference>
<keyword evidence="13" id="KW-0460">Magnesium</keyword>
<keyword evidence="9 16" id="KW-0808">Transferase</keyword>
<dbReference type="Gene3D" id="3.50.30.10">
    <property type="entry name" value="Phosphohistidine domain"/>
    <property type="match status" value="1"/>
</dbReference>
<dbReference type="InterPro" id="IPR036637">
    <property type="entry name" value="Phosphohistidine_dom_sf"/>
</dbReference>
<comment type="similarity">
    <text evidence="4">Belongs to the PEP-utilizing enzyme family.</text>
</comment>
<dbReference type="Pfam" id="PF00391">
    <property type="entry name" value="PEP-utilizers"/>
    <property type="match status" value="1"/>
</dbReference>
<feature type="domain" description="GAF" evidence="15">
    <location>
        <begin position="37"/>
        <end position="183"/>
    </location>
</feature>
<comment type="caution">
    <text evidence="16">The sequence shown here is derived from an EMBL/GenBank/DDBJ whole genome shotgun (WGS) entry which is preliminary data.</text>
</comment>
<evidence type="ECO:0000256" key="8">
    <source>
        <dbReference type="ARBA" id="ARBA00022597"/>
    </source>
</evidence>
<feature type="region of interest" description="Disordered" evidence="14">
    <location>
        <begin position="1"/>
        <end position="22"/>
    </location>
</feature>
<sequence length="773" mass="85495">MLEHKDTNSPTMKEDKARGGSRQLLRRLRDIMATGEGAQERLDRLVKIIAQEMHADVCSLYVRRAGDVLELFATEGLKSESVHQTRLRIGEGIVGDIAAYARPFALADAQSHPHFAYRPETGEESFHSLMGVPILRGGRVMGVLVVQNREESEYSDETVELMETVGMVVAEVIAAGGVVRRREQAPVDGLALKPLRIDGVQLSSGLAMGRAVLHRPLVPIGKMVAEDEAHEQRRLDYALAAMHTKLDHMVKTVDDAGGGDHVDILKTYRMIAEDRGWIQRIRDAIGTGLTAEGAVVRVQNETRARMAKVQDNYLRERLLDLEDLAFRLLQHLQESNANGNGQSGPTQADLPKDMIVIARSMGPAELLDYDRERLRGVVLEEGSSTAHVAIVARALDIPIVGRVSRILSRIEPHDRIIVDGNNAVCFVRPGEEFRRVFATSMELHEQRLAAYARDRDLPSVTCDGANITLNMNAGLLIDMPHLHETGACGVGLYRTEVPFMVRSEYPDVKVQADLYARVYEQAEGKPVVFRTLDIGGDKVLPYFQDQAEENPAMGWRAIRVALDRPAMLRQQLRAMIHAANGQPLAIMFPMISDVQELLNAKKALNKELDRAKDRGLSLPSDLSVGIMFEVPSLAFQMDAMLPHVDFISIGSNDLLQFFFASDRGNPRLDKRYEALSPAFLSLIRLIADKCREKGVSLSVCGEIAGDPLHAMALIGVGIRQLSMSPRSIGPVRSMVRTLDAKALEAFLAVNLDSPAHSLRSLLIAFAKDHKIFL</sequence>
<dbReference type="GO" id="GO:0009401">
    <property type="term" value="P:phosphoenolpyruvate-dependent sugar phosphotransferase system"/>
    <property type="evidence" value="ECO:0007669"/>
    <property type="project" value="UniProtKB-KW"/>
</dbReference>
<dbReference type="SUPFAM" id="SSF55781">
    <property type="entry name" value="GAF domain-like"/>
    <property type="match status" value="1"/>
</dbReference>
<evidence type="ECO:0000256" key="9">
    <source>
        <dbReference type="ARBA" id="ARBA00022679"/>
    </source>
</evidence>
<dbReference type="InterPro" id="IPR040442">
    <property type="entry name" value="Pyrv_kinase-like_dom_sf"/>
</dbReference>
<evidence type="ECO:0000256" key="7">
    <source>
        <dbReference type="ARBA" id="ARBA00022490"/>
    </source>
</evidence>
<organism evidence="16 17">
    <name type="scientific">Aestuariispira insulae</name>
    <dbReference type="NCBI Taxonomy" id="1461337"/>
    <lineage>
        <taxon>Bacteria</taxon>
        <taxon>Pseudomonadati</taxon>
        <taxon>Pseudomonadota</taxon>
        <taxon>Alphaproteobacteria</taxon>
        <taxon>Rhodospirillales</taxon>
        <taxon>Kiloniellaceae</taxon>
        <taxon>Aestuariispira</taxon>
    </lineage>
</organism>
<evidence type="ECO:0000259" key="15">
    <source>
        <dbReference type="SMART" id="SM00065"/>
    </source>
</evidence>
<dbReference type="Gene3D" id="3.30.450.40">
    <property type="match status" value="1"/>
</dbReference>
<dbReference type="EMBL" id="QRDW01000008">
    <property type="protein sequence ID" value="RED48067.1"/>
    <property type="molecule type" value="Genomic_DNA"/>
</dbReference>
<keyword evidence="6" id="KW-0813">Transport</keyword>
<dbReference type="SUPFAM" id="SSF47831">
    <property type="entry name" value="Enzyme I of the PEP:sugar phosphotransferase system HPr-binding (sub)domain"/>
    <property type="match status" value="1"/>
</dbReference>
<comment type="catalytic activity">
    <reaction evidence="1">
        <text>L-histidyl-[protein] + phosphoenolpyruvate = N(pros)-phospho-L-histidyl-[protein] + pyruvate</text>
        <dbReference type="Rhea" id="RHEA:23880"/>
        <dbReference type="Rhea" id="RHEA-COMP:9745"/>
        <dbReference type="Rhea" id="RHEA-COMP:9746"/>
        <dbReference type="ChEBI" id="CHEBI:15361"/>
        <dbReference type="ChEBI" id="CHEBI:29979"/>
        <dbReference type="ChEBI" id="CHEBI:58702"/>
        <dbReference type="ChEBI" id="CHEBI:64837"/>
        <dbReference type="EC" id="2.7.3.9"/>
    </reaction>
</comment>
<evidence type="ECO:0000256" key="1">
    <source>
        <dbReference type="ARBA" id="ARBA00000683"/>
    </source>
</evidence>
<protein>
    <recommendedName>
        <fullName evidence="5">phosphoenolpyruvate--protein phosphotransferase</fullName>
        <ecNumber evidence="5">2.7.3.9</ecNumber>
    </recommendedName>
</protein>
<evidence type="ECO:0000256" key="11">
    <source>
        <dbReference type="ARBA" id="ARBA00022723"/>
    </source>
</evidence>
<dbReference type="Pfam" id="PF02896">
    <property type="entry name" value="PEP-utilizers_C"/>
    <property type="match status" value="1"/>
</dbReference>
<dbReference type="NCBIfam" id="TIGR01417">
    <property type="entry name" value="PTS_I_fam"/>
    <property type="match status" value="1"/>
</dbReference>
<evidence type="ECO:0000256" key="10">
    <source>
        <dbReference type="ARBA" id="ARBA00022683"/>
    </source>
</evidence>
<dbReference type="EC" id="2.7.3.9" evidence="5"/>
<dbReference type="InterPro" id="IPR050499">
    <property type="entry name" value="PEP-utilizing_PTS_enzyme"/>
</dbReference>
<dbReference type="Pfam" id="PF01590">
    <property type="entry name" value="GAF"/>
    <property type="match status" value="1"/>
</dbReference>
<keyword evidence="11" id="KW-0479">Metal-binding</keyword>
<accession>A0A3D9HF05</accession>
<dbReference type="GO" id="GO:0046872">
    <property type="term" value="F:metal ion binding"/>
    <property type="evidence" value="ECO:0007669"/>
    <property type="project" value="UniProtKB-KW"/>
</dbReference>
<comment type="cofactor">
    <cofactor evidence="2">
        <name>Mg(2+)</name>
        <dbReference type="ChEBI" id="CHEBI:18420"/>
    </cofactor>
</comment>
<dbReference type="SUPFAM" id="SSF51621">
    <property type="entry name" value="Phosphoenolpyruvate/pyruvate domain"/>
    <property type="match status" value="1"/>
</dbReference>
<dbReference type="InterPro" id="IPR006318">
    <property type="entry name" value="PTS_EI-like"/>
</dbReference>
<evidence type="ECO:0000256" key="5">
    <source>
        <dbReference type="ARBA" id="ARBA00012232"/>
    </source>
</evidence>
<dbReference type="GO" id="GO:0016301">
    <property type="term" value="F:kinase activity"/>
    <property type="evidence" value="ECO:0007669"/>
    <property type="project" value="UniProtKB-KW"/>
</dbReference>
<name>A0A3D9HF05_9PROT</name>
<dbReference type="Gene3D" id="1.10.274.10">
    <property type="entry name" value="PtsI, HPr-binding domain"/>
    <property type="match status" value="1"/>
</dbReference>
<dbReference type="Pfam" id="PF05524">
    <property type="entry name" value="PEP-utilisers_N"/>
    <property type="match status" value="1"/>
</dbReference>
<keyword evidence="7" id="KW-0963">Cytoplasm</keyword>
<dbReference type="SMART" id="SM00065">
    <property type="entry name" value="GAF"/>
    <property type="match status" value="1"/>
</dbReference>
<evidence type="ECO:0000256" key="14">
    <source>
        <dbReference type="SAM" id="MobiDB-lite"/>
    </source>
</evidence>
<dbReference type="Gene3D" id="3.20.20.60">
    <property type="entry name" value="Phosphoenolpyruvate-binding domains"/>
    <property type="match status" value="1"/>
</dbReference>
<dbReference type="InterPro" id="IPR008279">
    <property type="entry name" value="PEP-util_enz_mobile_dom"/>
</dbReference>
<dbReference type="InterPro" id="IPR015813">
    <property type="entry name" value="Pyrv/PenolPyrv_kinase-like_dom"/>
</dbReference>
<dbReference type="Proteomes" id="UP000256845">
    <property type="component" value="Unassembled WGS sequence"/>
</dbReference>
<dbReference type="InterPro" id="IPR036618">
    <property type="entry name" value="PtsI_HPr-bd_sf"/>
</dbReference>